<accession>A0ABS1VBS7</accession>
<protein>
    <recommendedName>
        <fullName evidence="4">Sulfite exporter TauE/SafE family protein</fullName>
    </recommendedName>
</protein>
<keyword evidence="1" id="KW-0812">Transmembrane</keyword>
<name>A0ABS1VBS7_9PROT</name>
<feature type="transmembrane region" description="Helical" evidence="1">
    <location>
        <begin position="32"/>
        <end position="50"/>
    </location>
</feature>
<sequence length="51" mass="4971">MPVLDSHEIAAWALIVSGIAYAAVASYGPATAAIAAALAAIAVKSALIGFT</sequence>
<organism evidence="2 3">
    <name type="scientific">Belnapia mucosa</name>
    <dbReference type="NCBI Taxonomy" id="2804532"/>
    <lineage>
        <taxon>Bacteria</taxon>
        <taxon>Pseudomonadati</taxon>
        <taxon>Pseudomonadota</taxon>
        <taxon>Alphaproteobacteria</taxon>
        <taxon>Acetobacterales</taxon>
        <taxon>Roseomonadaceae</taxon>
        <taxon>Belnapia</taxon>
    </lineage>
</organism>
<reference evidence="2 3" key="1">
    <citation type="submission" date="2021-01" db="EMBL/GenBank/DDBJ databases">
        <title>Belnapia mucosa sp. nov. and Belnapia arida sp. nov., isolated from the Tabernas Desert (Almeria, Spain).</title>
        <authorList>
            <person name="Molina-Menor E."/>
            <person name="Vidal-Verdu A."/>
            <person name="Calonge A."/>
            <person name="Satari L."/>
            <person name="Pereto Magraner J."/>
            <person name="Porcar Miralles M."/>
        </authorList>
    </citation>
    <scope>NUCLEOTIDE SEQUENCE [LARGE SCALE GENOMIC DNA]</scope>
    <source>
        <strain evidence="2 3">T6</strain>
    </source>
</reference>
<comment type="caution">
    <text evidence="2">The sequence shown here is derived from an EMBL/GenBank/DDBJ whole genome shotgun (WGS) entry which is preliminary data.</text>
</comment>
<gene>
    <name evidence="2" type="ORF">JMJ55_27785</name>
</gene>
<keyword evidence="1" id="KW-1133">Transmembrane helix</keyword>
<dbReference type="EMBL" id="JAEUXJ010000027">
    <property type="protein sequence ID" value="MBL6459129.1"/>
    <property type="molecule type" value="Genomic_DNA"/>
</dbReference>
<proteinExistence type="predicted"/>
<evidence type="ECO:0008006" key="4">
    <source>
        <dbReference type="Google" id="ProtNLM"/>
    </source>
</evidence>
<keyword evidence="3" id="KW-1185">Reference proteome</keyword>
<dbReference type="Proteomes" id="UP000606490">
    <property type="component" value="Unassembled WGS sequence"/>
</dbReference>
<evidence type="ECO:0000256" key="1">
    <source>
        <dbReference type="SAM" id="Phobius"/>
    </source>
</evidence>
<dbReference type="RefSeq" id="WP_202828862.1">
    <property type="nucleotide sequence ID" value="NZ_JAEUXJ010000027.1"/>
</dbReference>
<evidence type="ECO:0000313" key="3">
    <source>
        <dbReference type="Proteomes" id="UP000606490"/>
    </source>
</evidence>
<keyword evidence="1" id="KW-0472">Membrane</keyword>
<evidence type="ECO:0000313" key="2">
    <source>
        <dbReference type="EMBL" id="MBL6459129.1"/>
    </source>
</evidence>